<dbReference type="Proteomes" id="UP000657006">
    <property type="component" value="Unassembled WGS sequence"/>
</dbReference>
<accession>A0A926DUT7</accession>
<sequence>MKRFASLLIALMLTLSLAACGGETTPDTNDGTNPSQSESNKDEEKTDKNEISFTEVVAVDNAECLIKITEIDPDNMWGFTLKAQLENKSTDKTYMFSVESAAINGVQCDPVFATEVAAGKKSNEEISFSDDELEENGVGDYTDIELTFRVYDSNDWEADAVAKETIHIYPYGEDKAVKFVREAQASDNILIDNEYVTVTVTGYEDDEIWGYTVNLFLLNKTDNNVMFSVDEASVNGIMADPFYATSVSAGKCAFSSMAWSDTTLEENSITEIEEIEFNFRAYNEDDWSGNDFANETITLNP</sequence>
<evidence type="ECO:0000313" key="3">
    <source>
        <dbReference type="EMBL" id="MBC8543764.1"/>
    </source>
</evidence>
<dbReference type="AlphaFoldDB" id="A0A926DUT7"/>
<evidence type="ECO:0000256" key="2">
    <source>
        <dbReference type="SAM" id="SignalP"/>
    </source>
</evidence>
<reference evidence="3" key="1">
    <citation type="submission" date="2020-08" db="EMBL/GenBank/DDBJ databases">
        <title>Genome public.</title>
        <authorList>
            <person name="Liu C."/>
            <person name="Sun Q."/>
        </authorList>
    </citation>
    <scope>NUCLEOTIDE SEQUENCE</scope>
    <source>
        <strain evidence="3">NSJ-32</strain>
    </source>
</reference>
<evidence type="ECO:0000256" key="1">
    <source>
        <dbReference type="SAM" id="MobiDB-lite"/>
    </source>
</evidence>
<proteinExistence type="predicted"/>
<gene>
    <name evidence="3" type="ORF">H8730_09415</name>
</gene>
<protein>
    <recommendedName>
        <fullName evidence="5">DUF4352 domain-containing protein</fullName>
    </recommendedName>
</protein>
<feature type="region of interest" description="Disordered" evidence="1">
    <location>
        <begin position="24"/>
        <end position="49"/>
    </location>
</feature>
<feature type="compositionally biased region" description="Basic and acidic residues" evidence="1">
    <location>
        <begin position="39"/>
        <end position="49"/>
    </location>
</feature>
<evidence type="ECO:0008006" key="5">
    <source>
        <dbReference type="Google" id="ProtNLM"/>
    </source>
</evidence>
<name>A0A926DUT7_9FIRM</name>
<keyword evidence="2" id="KW-0732">Signal</keyword>
<feature type="compositionally biased region" description="Polar residues" evidence="1">
    <location>
        <begin position="25"/>
        <end position="38"/>
    </location>
</feature>
<comment type="caution">
    <text evidence="3">The sequence shown here is derived from an EMBL/GenBank/DDBJ whole genome shotgun (WGS) entry which is preliminary data.</text>
</comment>
<feature type="signal peptide" evidence="2">
    <location>
        <begin position="1"/>
        <end position="21"/>
    </location>
</feature>
<dbReference type="RefSeq" id="WP_177715598.1">
    <property type="nucleotide sequence ID" value="NZ_JACRSQ010000012.1"/>
</dbReference>
<dbReference type="PROSITE" id="PS51257">
    <property type="entry name" value="PROKAR_LIPOPROTEIN"/>
    <property type="match status" value="1"/>
</dbReference>
<dbReference type="EMBL" id="JACRSQ010000012">
    <property type="protein sequence ID" value="MBC8543764.1"/>
    <property type="molecule type" value="Genomic_DNA"/>
</dbReference>
<evidence type="ECO:0000313" key="4">
    <source>
        <dbReference type="Proteomes" id="UP000657006"/>
    </source>
</evidence>
<feature type="chain" id="PRO_5038977723" description="DUF4352 domain-containing protein" evidence="2">
    <location>
        <begin position="22"/>
        <end position="301"/>
    </location>
</feature>
<organism evidence="3 4">
    <name type="scientific">Bianquea renquensis</name>
    <dbReference type="NCBI Taxonomy" id="2763661"/>
    <lineage>
        <taxon>Bacteria</taxon>
        <taxon>Bacillati</taxon>
        <taxon>Bacillota</taxon>
        <taxon>Clostridia</taxon>
        <taxon>Eubacteriales</taxon>
        <taxon>Bianqueaceae</taxon>
        <taxon>Bianquea</taxon>
    </lineage>
</organism>
<keyword evidence="4" id="KW-1185">Reference proteome</keyword>